<organism evidence="1 2">
    <name type="scientific">Durusdinium trenchii</name>
    <dbReference type="NCBI Taxonomy" id="1381693"/>
    <lineage>
        <taxon>Eukaryota</taxon>
        <taxon>Sar</taxon>
        <taxon>Alveolata</taxon>
        <taxon>Dinophyceae</taxon>
        <taxon>Suessiales</taxon>
        <taxon>Symbiodiniaceae</taxon>
        <taxon>Durusdinium</taxon>
    </lineage>
</organism>
<reference evidence="1 2" key="1">
    <citation type="submission" date="2024-02" db="EMBL/GenBank/DDBJ databases">
        <authorList>
            <person name="Chen Y."/>
            <person name="Shah S."/>
            <person name="Dougan E. K."/>
            <person name="Thang M."/>
            <person name="Chan C."/>
        </authorList>
    </citation>
    <scope>NUCLEOTIDE SEQUENCE [LARGE SCALE GENOMIC DNA]</scope>
</reference>
<dbReference type="Proteomes" id="UP001642484">
    <property type="component" value="Unassembled WGS sequence"/>
</dbReference>
<dbReference type="EMBL" id="CAXAMN010001869">
    <property type="protein sequence ID" value="CAK8996593.1"/>
    <property type="molecule type" value="Genomic_DNA"/>
</dbReference>
<keyword evidence="2" id="KW-1185">Reference proteome</keyword>
<accession>A0ABP0I2U8</accession>
<protein>
    <submittedName>
        <fullName evidence="1">Uncharacterized protein</fullName>
    </submittedName>
</protein>
<sequence>MGSSSASRAGKPFEFNWTMTFAAFKGDWEARQQVHRLNRFYATKYICEHCCASYEEHNTFGDFRSNANCLSLRFTHEQYLMMSPPSPWICVRGWTKDRNLEEPPPVNKFSDLLHVLHQGVACVVIPALICSGLESKHPSLTLSELDTLLQREVYLHYKSWCRTHARKYTATSFRFNGKRFSKLGWADFPELSSHYKAAVVKTMMFWASDYMKDQDQEGNVPNSRLRWLCMHSFAKFQYFIDEGGPFFGDQEVTLVTRYGHAALLFYQELAGQDRARTDGRRFLKITPKFHSLLEMLLYVKKTRRNPRFEHNYQDEDLMQHIGKIASQTHTQTMAAVTLGRYRAWVELFL</sequence>
<evidence type="ECO:0000313" key="1">
    <source>
        <dbReference type="EMBL" id="CAK8996593.1"/>
    </source>
</evidence>
<evidence type="ECO:0000313" key="2">
    <source>
        <dbReference type="Proteomes" id="UP001642484"/>
    </source>
</evidence>
<proteinExistence type="predicted"/>
<comment type="caution">
    <text evidence="1">The sequence shown here is derived from an EMBL/GenBank/DDBJ whole genome shotgun (WGS) entry which is preliminary data.</text>
</comment>
<gene>
    <name evidence="1" type="ORF">CCMP2556_LOCUS4523</name>
</gene>
<name>A0ABP0I2U8_9DINO</name>